<evidence type="ECO:0000313" key="3">
    <source>
        <dbReference type="Proteomes" id="UP000242913"/>
    </source>
</evidence>
<accession>A0A238BSS5</accession>
<evidence type="ECO:0000313" key="2">
    <source>
        <dbReference type="EMBL" id="OZC07735.1"/>
    </source>
</evidence>
<dbReference type="Proteomes" id="UP000242913">
    <property type="component" value="Unassembled WGS sequence"/>
</dbReference>
<organism evidence="2 3">
    <name type="scientific">Onchocerca flexuosa</name>
    <dbReference type="NCBI Taxonomy" id="387005"/>
    <lineage>
        <taxon>Eukaryota</taxon>
        <taxon>Metazoa</taxon>
        <taxon>Ecdysozoa</taxon>
        <taxon>Nematoda</taxon>
        <taxon>Chromadorea</taxon>
        <taxon>Rhabditida</taxon>
        <taxon>Spirurina</taxon>
        <taxon>Spiruromorpha</taxon>
        <taxon>Filarioidea</taxon>
        <taxon>Onchocercidae</taxon>
        <taxon>Onchocerca</taxon>
    </lineage>
</organism>
<protein>
    <submittedName>
        <fullName evidence="2">Uncharacterized protein</fullName>
    </submittedName>
</protein>
<feature type="transmembrane region" description="Helical" evidence="1">
    <location>
        <begin position="107"/>
        <end position="126"/>
    </location>
</feature>
<dbReference type="OrthoDB" id="5876063at2759"/>
<sequence>MTVTITMARVVRTFLNVRAWVYIAVRFSDRIKKARFLAQLYTTRRVISCIATIGNFVLIPFILYLIFVKVKDGFFKNQIPYYAVLHISILLWGGFVIAIFNQFRNFVPYYLTNITLFVALFIFALMGSIKISKYKPLGVNSIQVAKLQQKLNACTRTICIFAGCKNNVAENMLYNALYFSFQCELLLMKF</sequence>
<keyword evidence="3" id="KW-1185">Reference proteome</keyword>
<reference evidence="2 3" key="1">
    <citation type="submission" date="2015-12" db="EMBL/GenBank/DDBJ databases">
        <title>Draft genome of the nematode, Onchocerca flexuosa.</title>
        <authorList>
            <person name="Mitreva M."/>
        </authorList>
    </citation>
    <scope>NUCLEOTIDE SEQUENCE [LARGE SCALE GENOMIC DNA]</scope>
    <source>
        <strain evidence="2">Red Deer</strain>
    </source>
</reference>
<dbReference type="EMBL" id="KZ270024">
    <property type="protein sequence ID" value="OZC07735.1"/>
    <property type="molecule type" value="Genomic_DNA"/>
</dbReference>
<feature type="transmembrane region" description="Helical" evidence="1">
    <location>
        <begin position="79"/>
        <end position="100"/>
    </location>
</feature>
<proteinExistence type="predicted"/>
<evidence type="ECO:0000256" key="1">
    <source>
        <dbReference type="SAM" id="Phobius"/>
    </source>
</evidence>
<feature type="transmembrane region" description="Helical" evidence="1">
    <location>
        <begin position="46"/>
        <end position="67"/>
    </location>
</feature>
<keyword evidence="1" id="KW-1133">Transmembrane helix</keyword>
<keyword evidence="1" id="KW-0472">Membrane</keyword>
<name>A0A238BSS5_9BILA</name>
<dbReference type="AlphaFoldDB" id="A0A238BSS5"/>
<keyword evidence="1" id="KW-0812">Transmembrane</keyword>
<gene>
    <name evidence="2" type="ORF">X798_05290</name>
</gene>